<dbReference type="AlphaFoldDB" id="A0A2S7UQL0"/>
<name>A0A2S7UQL0_9GAMM</name>
<comment type="caution">
    <text evidence="2">The sequence shown here is derived from an EMBL/GenBank/DDBJ whole genome shotgun (WGS) entry which is preliminary data.</text>
</comment>
<evidence type="ECO:0000313" key="2">
    <source>
        <dbReference type="EMBL" id="PQJ52256.1"/>
    </source>
</evidence>
<evidence type="ECO:0000313" key="3">
    <source>
        <dbReference type="Proteomes" id="UP000239007"/>
    </source>
</evidence>
<dbReference type="EMBL" id="MSCH01000003">
    <property type="protein sequence ID" value="PQJ52256.1"/>
    <property type="molecule type" value="Genomic_DNA"/>
</dbReference>
<comment type="similarity">
    <text evidence="1">Belongs to the UPF0231 family.</text>
</comment>
<dbReference type="InterPro" id="IPR008249">
    <property type="entry name" value="UPF0231"/>
</dbReference>
<accession>A0A2S7UQL0</accession>
<protein>
    <submittedName>
        <fullName evidence="2">Uncharacterized protein</fullName>
    </submittedName>
</protein>
<sequence>MDYEFIFDTSTKIHTVEVVGEQFAVGRFLNTEFGDASNASEQLNDLVDVLESKKDGVIQFTEWCIEFDNDELTIIHASQLETKSEQDKLTESEQSLSDVVWDFQSECGKADLIELLIAWSDFRAE</sequence>
<gene>
    <name evidence="2" type="ORF">BTO11_00345</name>
</gene>
<proteinExistence type="inferred from homology"/>
<reference evidence="2 3" key="1">
    <citation type="submission" date="2016-12" db="EMBL/GenBank/DDBJ databases">
        <title>Diversity of luminous bacteria.</title>
        <authorList>
            <person name="Yoshizawa S."/>
            <person name="Kogure K."/>
        </authorList>
    </citation>
    <scope>NUCLEOTIDE SEQUENCE [LARGE SCALE GENOMIC DNA]</scope>
    <source>
        <strain evidence="2 3">SA4-48</strain>
    </source>
</reference>
<keyword evidence="3" id="KW-1185">Reference proteome</keyword>
<dbReference type="OrthoDB" id="5739292at2"/>
<organism evidence="2 3">
    <name type="scientific">Psychrosphaera saromensis</name>
    <dbReference type="NCBI Taxonomy" id="716813"/>
    <lineage>
        <taxon>Bacteria</taxon>
        <taxon>Pseudomonadati</taxon>
        <taxon>Pseudomonadota</taxon>
        <taxon>Gammaproteobacteria</taxon>
        <taxon>Alteromonadales</taxon>
        <taxon>Pseudoalteromonadaceae</taxon>
        <taxon>Psychrosphaera</taxon>
    </lineage>
</organism>
<evidence type="ECO:0000256" key="1">
    <source>
        <dbReference type="ARBA" id="ARBA00005367"/>
    </source>
</evidence>
<dbReference type="Pfam" id="PF06062">
    <property type="entry name" value="UPF0231"/>
    <property type="match status" value="1"/>
</dbReference>
<dbReference type="Proteomes" id="UP000239007">
    <property type="component" value="Unassembled WGS sequence"/>
</dbReference>
<dbReference type="RefSeq" id="WP_105050711.1">
    <property type="nucleotide sequence ID" value="NZ_BMYG01000005.1"/>
</dbReference>